<dbReference type="SUPFAM" id="SSF52540">
    <property type="entry name" value="P-loop containing nucleoside triphosphate hydrolases"/>
    <property type="match status" value="1"/>
</dbReference>
<dbReference type="GO" id="GO:0004329">
    <property type="term" value="F:formate-tetrahydrofolate ligase activity"/>
    <property type="evidence" value="ECO:0007669"/>
    <property type="project" value="InterPro"/>
</dbReference>
<evidence type="ECO:0000256" key="1">
    <source>
        <dbReference type="ARBA" id="ARBA00022563"/>
    </source>
</evidence>
<dbReference type="Pfam" id="PF01268">
    <property type="entry name" value="FTHFS"/>
    <property type="match status" value="1"/>
</dbReference>
<accession>A0A5S9M9G8</accession>
<sequence>MKNRAKKNAVSVKKEAIFCMITKHLSDIDIAQKAKLRPIQDIAAKLQIHDEELECYGFTKAKISLTIFDRLKKQKKRTRDSCHFN</sequence>
<keyword evidence="4" id="KW-0067">ATP-binding</keyword>
<proteinExistence type="predicted"/>
<dbReference type="Gene3D" id="3.40.50.300">
    <property type="entry name" value="P-loop containing nucleotide triphosphate hydrolases"/>
    <property type="match status" value="1"/>
</dbReference>
<evidence type="ECO:0000256" key="2">
    <source>
        <dbReference type="ARBA" id="ARBA00022598"/>
    </source>
</evidence>
<evidence type="ECO:0000256" key="4">
    <source>
        <dbReference type="ARBA" id="ARBA00022840"/>
    </source>
</evidence>
<evidence type="ECO:0000256" key="3">
    <source>
        <dbReference type="ARBA" id="ARBA00022741"/>
    </source>
</evidence>
<gene>
    <name evidence="5" type="ORF">BsIDN1_38080</name>
</gene>
<dbReference type="GO" id="GO:0005524">
    <property type="term" value="F:ATP binding"/>
    <property type="evidence" value="ECO:0007669"/>
    <property type="project" value="UniProtKB-KW"/>
</dbReference>
<evidence type="ECO:0000313" key="5">
    <source>
        <dbReference type="EMBL" id="BBP90190.1"/>
    </source>
</evidence>
<reference evidence="5 6" key="1">
    <citation type="submission" date="2019-12" db="EMBL/GenBank/DDBJ databases">
        <title>Full genome sequence of a Bacillus safensis strain isolated from commercially available natto in Indonesia.</title>
        <authorList>
            <person name="Yoshida M."/>
            <person name="Uomi M."/>
            <person name="Waturangi D."/>
            <person name="Ekaputri J.J."/>
            <person name="Setiamarga D.H.E."/>
        </authorList>
    </citation>
    <scope>NUCLEOTIDE SEQUENCE [LARGE SCALE GENOMIC DNA]</scope>
    <source>
        <strain evidence="5 6">IDN1</strain>
    </source>
</reference>
<dbReference type="Proteomes" id="UP000464658">
    <property type="component" value="Chromosome"/>
</dbReference>
<dbReference type="GO" id="GO:0006730">
    <property type="term" value="P:one-carbon metabolic process"/>
    <property type="evidence" value="ECO:0007669"/>
    <property type="project" value="UniProtKB-KW"/>
</dbReference>
<name>A0A5S9M9G8_BACIA</name>
<protein>
    <submittedName>
        <fullName evidence="5">Uncharacterized protein</fullName>
    </submittedName>
</protein>
<dbReference type="EMBL" id="AP021906">
    <property type="protein sequence ID" value="BBP90190.1"/>
    <property type="molecule type" value="Genomic_DNA"/>
</dbReference>
<keyword evidence="1" id="KW-0554">One-carbon metabolism</keyword>
<dbReference type="InterPro" id="IPR027417">
    <property type="entry name" value="P-loop_NTPase"/>
</dbReference>
<keyword evidence="3" id="KW-0547">Nucleotide-binding</keyword>
<dbReference type="InterPro" id="IPR000559">
    <property type="entry name" value="Formate_THF_ligase"/>
</dbReference>
<dbReference type="AlphaFoldDB" id="A0A5S9M9G8"/>
<evidence type="ECO:0000313" key="6">
    <source>
        <dbReference type="Proteomes" id="UP000464658"/>
    </source>
</evidence>
<organism evidence="5 6">
    <name type="scientific">Bacillus safensis</name>
    <dbReference type="NCBI Taxonomy" id="561879"/>
    <lineage>
        <taxon>Bacteria</taxon>
        <taxon>Bacillati</taxon>
        <taxon>Bacillota</taxon>
        <taxon>Bacilli</taxon>
        <taxon>Bacillales</taxon>
        <taxon>Bacillaceae</taxon>
        <taxon>Bacillus</taxon>
    </lineage>
</organism>
<keyword evidence="2" id="KW-0436">Ligase</keyword>